<dbReference type="Gene3D" id="3.40.50.1220">
    <property type="entry name" value="TPP-binding domain"/>
    <property type="match status" value="1"/>
</dbReference>
<feature type="binding site" evidence="4">
    <location>
        <position position="156"/>
    </location>
    <ligand>
        <name>Zn(2+)</name>
        <dbReference type="ChEBI" id="CHEBI:29105"/>
    </ligand>
</feature>
<evidence type="ECO:0000259" key="5">
    <source>
        <dbReference type="PROSITE" id="PS50305"/>
    </source>
</evidence>
<keyword evidence="4" id="KW-0862">Zinc</keyword>
<dbReference type="GO" id="GO:0070403">
    <property type="term" value="F:NAD+ binding"/>
    <property type="evidence" value="ECO:0007669"/>
    <property type="project" value="InterPro"/>
</dbReference>
<dbReference type="SUPFAM" id="SSF52467">
    <property type="entry name" value="DHS-like NAD/FAD-binding domain"/>
    <property type="match status" value="1"/>
</dbReference>
<dbReference type="InterPro" id="IPR026590">
    <property type="entry name" value="Ssirtuin_cat_dom"/>
</dbReference>
<name>R1CF27_9FIRM</name>
<evidence type="ECO:0000256" key="4">
    <source>
        <dbReference type="PROSITE-ProRule" id="PRU00236"/>
    </source>
</evidence>
<keyword evidence="3" id="KW-0520">NAD</keyword>
<dbReference type="Pfam" id="PF02146">
    <property type="entry name" value="SIR2"/>
    <property type="match status" value="1"/>
</dbReference>
<dbReference type="PANTHER" id="PTHR11085:SF4">
    <property type="entry name" value="NAD-DEPENDENT PROTEIN DEACYLASE"/>
    <property type="match status" value="1"/>
</dbReference>
<dbReference type="PANTHER" id="PTHR11085">
    <property type="entry name" value="NAD-DEPENDENT PROTEIN DEACYLASE SIRTUIN-5, MITOCHONDRIAL-RELATED"/>
    <property type="match status" value="1"/>
</dbReference>
<feature type="domain" description="Deacetylase sirtuin-type" evidence="5">
    <location>
        <begin position="1"/>
        <end position="246"/>
    </location>
</feature>
<evidence type="ECO:0000256" key="3">
    <source>
        <dbReference type="ARBA" id="ARBA00023027"/>
    </source>
</evidence>
<comment type="caution">
    <text evidence="6">The sequence shown here is derived from an EMBL/GenBank/DDBJ whole genome shotgun (WGS) entry which is preliminary data.</text>
</comment>
<evidence type="ECO:0000256" key="1">
    <source>
        <dbReference type="ARBA" id="ARBA00012928"/>
    </source>
</evidence>
<dbReference type="GO" id="GO:0017136">
    <property type="term" value="F:histone deacetylase activity, NAD-dependent"/>
    <property type="evidence" value="ECO:0007669"/>
    <property type="project" value="TreeGrafter"/>
</dbReference>
<dbReference type="eggNOG" id="COG0846">
    <property type="taxonomic scope" value="Bacteria"/>
</dbReference>
<organism evidence="6 7">
    <name type="scientific">Caldisalinibacter kiritimatiensis</name>
    <dbReference type="NCBI Taxonomy" id="1304284"/>
    <lineage>
        <taxon>Bacteria</taxon>
        <taxon>Bacillati</taxon>
        <taxon>Bacillota</taxon>
        <taxon>Tissierellia</taxon>
        <taxon>Tissierellales</taxon>
        <taxon>Thermohalobacteraceae</taxon>
        <taxon>Caldisalinibacter</taxon>
    </lineage>
</organism>
<dbReference type="InterPro" id="IPR003000">
    <property type="entry name" value="Sirtuin"/>
</dbReference>
<proteinExistence type="predicted"/>
<feature type="binding site" evidence="4">
    <location>
        <position position="128"/>
    </location>
    <ligand>
        <name>Zn(2+)</name>
        <dbReference type="ChEBI" id="CHEBI:29105"/>
    </ligand>
</feature>
<dbReference type="RefSeq" id="WP_006310983.1">
    <property type="nucleotide sequence ID" value="NZ_ARZA01000105.1"/>
</dbReference>
<evidence type="ECO:0000313" key="6">
    <source>
        <dbReference type="EMBL" id="EOD00905.1"/>
    </source>
</evidence>
<dbReference type="EMBL" id="ARZA01000105">
    <property type="protein sequence ID" value="EOD00905.1"/>
    <property type="molecule type" value="Genomic_DNA"/>
</dbReference>
<protein>
    <recommendedName>
        <fullName evidence="1">protein acetyllysine N-acetyltransferase</fullName>
        <ecNumber evidence="1">2.3.1.286</ecNumber>
    </recommendedName>
</protein>
<dbReference type="InterPro" id="IPR029035">
    <property type="entry name" value="DHS-like_NAD/FAD-binding_dom"/>
</dbReference>
<evidence type="ECO:0000313" key="7">
    <source>
        <dbReference type="Proteomes" id="UP000013378"/>
    </source>
</evidence>
<gene>
    <name evidence="6" type="ORF">L21TH_1013</name>
</gene>
<dbReference type="STRING" id="1304284.L21TH_1013"/>
<keyword evidence="4" id="KW-0479">Metal-binding</keyword>
<dbReference type="OrthoDB" id="9800582at2"/>
<sequence length="247" mass="27254">MNENIIRACDMIKEATNTWVLSGAGISTESGIPDFRSPKVGLWNKIDPMEALSTEVLYNNPKKFYDIGYKLLLGMEDVEPNKGHLALAEMEKLGFIKGIITQNIDGLHQKGGSKNVLEIHGHIRTGRCINCGKVVKLSVLTEKVNKNQIPPKCDKCNGMLRPDVVMFGDNLPEDFNIAWENSKTADLMIVVGSSLTVAPANYLPQMASKVIIINIGETPMDKHADLVIRDKIGNVLTKILDKLKKGE</sequence>
<feature type="binding site" evidence="4">
    <location>
        <position position="153"/>
    </location>
    <ligand>
        <name>Zn(2+)</name>
        <dbReference type="ChEBI" id="CHEBI:29105"/>
    </ligand>
</feature>
<reference evidence="6 7" key="1">
    <citation type="journal article" date="2015" name="Geomicrobiol. J.">
        <title>Caldisalinibacter kiritimatiensis gen. nov., sp. nov., a moderately thermohalophilic thiosulfate-reducing bacterium from a hypersaline microbial mat.</title>
        <authorList>
            <person name="Ben Hania W."/>
            <person name="Joseph M."/>
            <person name="Fiebig A."/>
            <person name="Bunk B."/>
            <person name="Klenk H.-P."/>
            <person name="Fardeau M.-L."/>
            <person name="Spring S."/>
        </authorList>
    </citation>
    <scope>NUCLEOTIDE SEQUENCE [LARGE SCALE GENOMIC DNA]</scope>
    <source>
        <strain evidence="6 7">L21-TH-D2</strain>
    </source>
</reference>
<feature type="binding site" evidence="4">
    <location>
        <position position="131"/>
    </location>
    <ligand>
        <name>Zn(2+)</name>
        <dbReference type="ChEBI" id="CHEBI:29105"/>
    </ligand>
</feature>
<dbReference type="AlphaFoldDB" id="R1CF27"/>
<dbReference type="PATRIC" id="fig|1304284.3.peg.994"/>
<dbReference type="GO" id="GO:0046872">
    <property type="term" value="F:metal ion binding"/>
    <property type="evidence" value="ECO:0007669"/>
    <property type="project" value="UniProtKB-KW"/>
</dbReference>
<dbReference type="PROSITE" id="PS50305">
    <property type="entry name" value="SIRTUIN"/>
    <property type="match status" value="1"/>
</dbReference>
<dbReference type="Proteomes" id="UP000013378">
    <property type="component" value="Unassembled WGS sequence"/>
</dbReference>
<dbReference type="Gene3D" id="3.30.1600.10">
    <property type="entry name" value="SIR2/SIRT2 'Small Domain"/>
    <property type="match status" value="1"/>
</dbReference>
<keyword evidence="7" id="KW-1185">Reference proteome</keyword>
<dbReference type="InterPro" id="IPR026591">
    <property type="entry name" value="Sirtuin_cat_small_dom_sf"/>
</dbReference>
<evidence type="ECO:0000256" key="2">
    <source>
        <dbReference type="ARBA" id="ARBA00022679"/>
    </source>
</evidence>
<keyword evidence="2" id="KW-0808">Transferase</keyword>
<accession>R1CF27</accession>
<dbReference type="InterPro" id="IPR050134">
    <property type="entry name" value="NAD-dep_sirtuin_deacylases"/>
</dbReference>
<dbReference type="EC" id="2.3.1.286" evidence="1"/>
<feature type="active site" description="Proton acceptor" evidence="4">
    <location>
        <position position="120"/>
    </location>
</feature>
<dbReference type="NCBIfam" id="NF001753">
    <property type="entry name" value="PRK00481.1-3"/>
    <property type="match status" value="1"/>
</dbReference>